<gene>
    <name evidence="2" type="ORF">V1478_005500</name>
</gene>
<evidence type="ECO:0000313" key="3">
    <source>
        <dbReference type="Proteomes" id="UP001607302"/>
    </source>
</evidence>
<evidence type="ECO:0000256" key="1">
    <source>
        <dbReference type="SAM" id="MobiDB-lite"/>
    </source>
</evidence>
<comment type="caution">
    <text evidence="2">The sequence shown here is derived from an EMBL/GenBank/DDBJ whole genome shotgun (WGS) entry which is preliminary data.</text>
</comment>
<accession>A0ABD2BEB8</accession>
<keyword evidence="3" id="KW-1185">Reference proteome</keyword>
<dbReference type="EMBL" id="JAUDFV010000110">
    <property type="protein sequence ID" value="KAL2731087.1"/>
    <property type="molecule type" value="Genomic_DNA"/>
</dbReference>
<organism evidence="2 3">
    <name type="scientific">Vespula squamosa</name>
    <name type="common">Southern yellow jacket</name>
    <name type="synonym">Wasp</name>
    <dbReference type="NCBI Taxonomy" id="30214"/>
    <lineage>
        <taxon>Eukaryota</taxon>
        <taxon>Metazoa</taxon>
        <taxon>Ecdysozoa</taxon>
        <taxon>Arthropoda</taxon>
        <taxon>Hexapoda</taxon>
        <taxon>Insecta</taxon>
        <taxon>Pterygota</taxon>
        <taxon>Neoptera</taxon>
        <taxon>Endopterygota</taxon>
        <taxon>Hymenoptera</taxon>
        <taxon>Apocrita</taxon>
        <taxon>Aculeata</taxon>
        <taxon>Vespoidea</taxon>
        <taxon>Vespidae</taxon>
        <taxon>Vespinae</taxon>
        <taxon>Vespula</taxon>
    </lineage>
</organism>
<sequence>MQCFERKRAFRRKTMTSTSSSSTTSLCINADGTRRYSNDDIDRCDYQEMENAGTARLLPAYNGPRGKTKGFLENLRVDT</sequence>
<name>A0ABD2BEB8_VESSQ</name>
<dbReference type="AlphaFoldDB" id="A0ABD2BEB8"/>
<protein>
    <submittedName>
        <fullName evidence="2">Scoloptoxin SSD14-like isoform X2</fullName>
    </submittedName>
</protein>
<dbReference type="Proteomes" id="UP001607302">
    <property type="component" value="Unassembled WGS sequence"/>
</dbReference>
<feature type="region of interest" description="Disordered" evidence="1">
    <location>
        <begin position="1"/>
        <end position="24"/>
    </location>
</feature>
<evidence type="ECO:0000313" key="2">
    <source>
        <dbReference type="EMBL" id="KAL2731087.1"/>
    </source>
</evidence>
<proteinExistence type="predicted"/>
<reference evidence="2 3" key="1">
    <citation type="journal article" date="2024" name="Ann. Entomol. Soc. Am.">
        <title>Genomic analyses of the southern and eastern yellowjacket wasps (Hymenoptera: Vespidae) reveal evolutionary signatures of social life.</title>
        <authorList>
            <person name="Catto M.A."/>
            <person name="Caine P.B."/>
            <person name="Orr S.E."/>
            <person name="Hunt B.G."/>
            <person name="Goodisman M.A.D."/>
        </authorList>
    </citation>
    <scope>NUCLEOTIDE SEQUENCE [LARGE SCALE GENOMIC DNA]</scope>
    <source>
        <strain evidence="2">233</strain>
        <tissue evidence="2">Head and thorax</tissue>
    </source>
</reference>